<dbReference type="SUPFAM" id="SSF48452">
    <property type="entry name" value="TPR-like"/>
    <property type="match status" value="1"/>
</dbReference>
<dbReference type="Gene3D" id="1.25.40.10">
    <property type="entry name" value="Tetratricopeptide repeat domain"/>
    <property type="match status" value="1"/>
</dbReference>
<dbReference type="EMBL" id="LAZR01020209">
    <property type="protein sequence ID" value="KKL89720.1"/>
    <property type="molecule type" value="Genomic_DNA"/>
</dbReference>
<name>A0A0F9I7B9_9ZZZZ</name>
<dbReference type="Gene3D" id="1.10.443.10">
    <property type="entry name" value="Intergrase catalytic core"/>
    <property type="match status" value="1"/>
</dbReference>
<dbReference type="CDD" id="cd00397">
    <property type="entry name" value="DNA_BRE_C"/>
    <property type="match status" value="1"/>
</dbReference>
<dbReference type="PANTHER" id="PTHR30349:SF64">
    <property type="entry name" value="PROPHAGE INTEGRASE INTD-RELATED"/>
    <property type="match status" value="1"/>
</dbReference>
<feature type="domain" description="Tyr recombinase" evidence="4">
    <location>
        <begin position="247"/>
        <end position="392"/>
    </location>
</feature>
<dbReference type="GO" id="GO:0006310">
    <property type="term" value="P:DNA recombination"/>
    <property type="evidence" value="ECO:0007669"/>
    <property type="project" value="UniProtKB-KW"/>
</dbReference>
<dbReference type="InterPro" id="IPR002104">
    <property type="entry name" value="Integrase_catalytic"/>
</dbReference>
<gene>
    <name evidence="5" type="ORF">LCGC14_1911880</name>
</gene>
<keyword evidence="3" id="KW-0233">DNA recombination</keyword>
<dbReference type="InterPro" id="IPR011010">
    <property type="entry name" value="DNA_brk_join_enz"/>
</dbReference>
<evidence type="ECO:0000256" key="2">
    <source>
        <dbReference type="ARBA" id="ARBA00023125"/>
    </source>
</evidence>
<dbReference type="GO" id="GO:0003677">
    <property type="term" value="F:DNA binding"/>
    <property type="evidence" value="ECO:0007669"/>
    <property type="project" value="UniProtKB-KW"/>
</dbReference>
<dbReference type="Gene3D" id="1.10.150.130">
    <property type="match status" value="1"/>
</dbReference>
<comment type="caution">
    <text evidence="5">The sequence shown here is derived from an EMBL/GenBank/DDBJ whole genome shotgun (WGS) entry which is preliminary data.</text>
</comment>
<evidence type="ECO:0000256" key="1">
    <source>
        <dbReference type="ARBA" id="ARBA00008857"/>
    </source>
</evidence>
<dbReference type="Pfam" id="PF00589">
    <property type="entry name" value="Phage_integrase"/>
    <property type="match status" value="1"/>
</dbReference>
<protein>
    <recommendedName>
        <fullName evidence="4">Tyr recombinase domain-containing protein</fullName>
    </recommendedName>
</protein>
<dbReference type="AlphaFoldDB" id="A0A0F9I7B9"/>
<dbReference type="SUPFAM" id="SSF56349">
    <property type="entry name" value="DNA breaking-rejoining enzymes"/>
    <property type="match status" value="1"/>
</dbReference>
<evidence type="ECO:0000259" key="4">
    <source>
        <dbReference type="Pfam" id="PF00589"/>
    </source>
</evidence>
<proteinExistence type="inferred from homology"/>
<dbReference type="PANTHER" id="PTHR30349">
    <property type="entry name" value="PHAGE INTEGRASE-RELATED"/>
    <property type="match status" value="1"/>
</dbReference>
<organism evidence="5">
    <name type="scientific">marine sediment metagenome</name>
    <dbReference type="NCBI Taxonomy" id="412755"/>
    <lineage>
        <taxon>unclassified sequences</taxon>
        <taxon>metagenomes</taxon>
        <taxon>ecological metagenomes</taxon>
    </lineage>
</organism>
<dbReference type="GO" id="GO:0015074">
    <property type="term" value="P:DNA integration"/>
    <property type="evidence" value="ECO:0007669"/>
    <property type="project" value="InterPro"/>
</dbReference>
<feature type="non-terminal residue" evidence="5">
    <location>
        <position position="1"/>
    </location>
</feature>
<dbReference type="InterPro" id="IPR010998">
    <property type="entry name" value="Integrase_recombinase_N"/>
</dbReference>
<evidence type="ECO:0000256" key="3">
    <source>
        <dbReference type="ARBA" id="ARBA00023172"/>
    </source>
</evidence>
<dbReference type="InterPro" id="IPR019734">
    <property type="entry name" value="TPR_rpt"/>
</dbReference>
<reference evidence="5" key="1">
    <citation type="journal article" date="2015" name="Nature">
        <title>Complex archaea that bridge the gap between prokaryotes and eukaryotes.</title>
        <authorList>
            <person name="Spang A."/>
            <person name="Saw J.H."/>
            <person name="Jorgensen S.L."/>
            <person name="Zaremba-Niedzwiedzka K."/>
            <person name="Martijn J."/>
            <person name="Lind A.E."/>
            <person name="van Eijk R."/>
            <person name="Schleper C."/>
            <person name="Guy L."/>
            <person name="Ettema T.J."/>
        </authorList>
    </citation>
    <scope>NUCLEOTIDE SEQUENCE</scope>
</reference>
<dbReference type="PROSITE" id="PS50005">
    <property type="entry name" value="TPR"/>
    <property type="match status" value="1"/>
</dbReference>
<keyword evidence="2" id="KW-0238">DNA-binding</keyword>
<comment type="similarity">
    <text evidence="1">Belongs to the 'phage' integrase family.</text>
</comment>
<evidence type="ECO:0000313" key="5">
    <source>
        <dbReference type="EMBL" id="KKL89720.1"/>
    </source>
</evidence>
<accession>A0A0F9I7B9</accession>
<dbReference type="InterPro" id="IPR050090">
    <property type="entry name" value="Tyrosine_recombinase_XerCD"/>
</dbReference>
<sequence>DHAQSHNAIGGWFEHQGQYGKALAHYRQSLELAQRTDHGSANASKWLQELSYTNANLCSSYLLQGSNVRRAKMHCRKALIQAERLTKIRPESHTARLDLAIRYAWLADTDIALGNIEDGLNMLKTHIKIIDEIVALEPANRHWQEQQMRSYAGYAMRLAEHEEREISGKYVKLAMTLAEALEAHDPTNEEWSRWLEVEEKLALPTARRRCGYAKQFFRHAVKKRFIERNPFVELKAATYGNREKFRFIDHATIQRIIETCPDGEWRAMVALARYGGLRCPSEILTLTWDAINWHRGRMRVRSPKTEHHEGGAFRDVPLFPELLTYLRELWEEAPKGENRVITRYDYNGQNTNLRTQFQKIIRRAGVEPWPKLWQNLRSTRETELAESFPMHVVCTWIGNSEAVARKILFNKRDPQSAKFYLSILKEPIADYRLARRWKKKEACPVVLLARL</sequence>
<dbReference type="InterPro" id="IPR013762">
    <property type="entry name" value="Integrase-like_cat_sf"/>
</dbReference>
<dbReference type="InterPro" id="IPR011990">
    <property type="entry name" value="TPR-like_helical_dom_sf"/>
</dbReference>